<evidence type="ECO:0000256" key="2">
    <source>
        <dbReference type="ARBA" id="ARBA00012513"/>
    </source>
</evidence>
<evidence type="ECO:0000256" key="13">
    <source>
        <dbReference type="ARBA" id="ARBA00048659"/>
    </source>
</evidence>
<dbReference type="KEGG" id="kla:KLLA0_B11924g"/>
<dbReference type="InterPro" id="IPR008271">
    <property type="entry name" value="Ser/Thr_kinase_AS"/>
</dbReference>
<dbReference type="SUPFAM" id="SSF56112">
    <property type="entry name" value="Protein kinase-like (PK-like)"/>
    <property type="match status" value="1"/>
</dbReference>
<dbReference type="PaxDb" id="284590-Q6CVH9"/>
<dbReference type="PROSITE" id="PS50077">
    <property type="entry name" value="HEAT_REPEAT"/>
    <property type="match status" value="1"/>
</dbReference>
<dbReference type="CDD" id="cd13980">
    <property type="entry name" value="STKc_Vps15"/>
    <property type="match status" value="1"/>
</dbReference>
<dbReference type="PROSITE" id="PS00108">
    <property type="entry name" value="PROTEIN_KINASE_ST"/>
    <property type="match status" value="1"/>
</dbReference>
<dbReference type="GO" id="GO:0005794">
    <property type="term" value="C:Golgi apparatus"/>
    <property type="evidence" value="ECO:0007669"/>
    <property type="project" value="UniProtKB-SubCell"/>
</dbReference>
<dbReference type="GO" id="GO:0071561">
    <property type="term" value="C:nucleus-vacuole junction"/>
    <property type="evidence" value="ECO:0007669"/>
    <property type="project" value="TreeGrafter"/>
</dbReference>
<dbReference type="InterPro" id="IPR016024">
    <property type="entry name" value="ARM-type_fold"/>
</dbReference>
<dbReference type="PROSITE" id="PS50294">
    <property type="entry name" value="WD_REPEATS_REGION"/>
    <property type="match status" value="1"/>
</dbReference>
<evidence type="ECO:0000256" key="15">
    <source>
        <dbReference type="PROSITE-ProRule" id="PRU00103"/>
    </source>
</evidence>
<evidence type="ECO:0000256" key="14">
    <source>
        <dbReference type="ARBA" id="ARBA00048977"/>
    </source>
</evidence>
<dbReference type="EC" id="2.7.11.1" evidence="2"/>
<evidence type="ECO:0000256" key="11">
    <source>
        <dbReference type="ARBA" id="ARBA00023006"/>
    </source>
</evidence>
<keyword evidence="6" id="KW-0677">Repeat</keyword>
<keyword evidence="9" id="KW-0418">Kinase</keyword>
<dbReference type="GO" id="GO:0010008">
    <property type="term" value="C:endosome membrane"/>
    <property type="evidence" value="ECO:0007669"/>
    <property type="project" value="UniProtKB-SubCell"/>
</dbReference>
<dbReference type="GO" id="GO:0004674">
    <property type="term" value="F:protein serine/threonine kinase activity"/>
    <property type="evidence" value="ECO:0007669"/>
    <property type="project" value="UniProtKB-KW"/>
</dbReference>
<evidence type="ECO:0000256" key="10">
    <source>
        <dbReference type="ARBA" id="ARBA00022840"/>
    </source>
</evidence>
<dbReference type="GO" id="GO:0005770">
    <property type="term" value="C:late endosome"/>
    <property type="evidence" value="ECO:0007669"/>
    <property type="project" value="TreeGrafter"/>
</dbReference>
<dbReference type="PANTHER" id="PTHR17583">
    <property type="entry name" value="PHOSPHOINOSITIDE 3-KINASE REGULATORY SUBUNIT 4"/>
    <property type="match status" value="1"/>
</dbReference>
<dbReference type="Pfam" id="PF00069">
    <property type="entry name" value="Pkinase"/>
    <property type="match status" value="1"/>
</dbReference>
<feature type="repeat" description="WD" evidence="16">
    <location>
        <begin position="1038"/>
        <end position="1072"/>
    </location>
</feature>
<dbReference type="GO" id="GO:0005524">
    <property type="term" value="F:ATP binding"/>
    <property type="evidence" value="ECO:0007669"/>
    <property type="project" value="UniProtKB-KW"/>
</dbReference>
<dbReference type="InterPro" id="IPR045162">
    <property type="entry name" value="Vps15-like"/>
</dbReference>
<dbReference type="HOGENOM" id="CLU_001696_0_1_1"/>
<keyword evidence="4 16" id="KW-0853">WD repeat</keyword>
<keyword evidence="5" id="KW-0808">Transferase</keyword>
<keyword evidence="7" id="KW-0547">Nucleotide-binding</keyword>
<feature type="repeat" description="HEAT" evidence="15">
    <location>
        <begin position="597"/>
        <end position="635"/>
    </location>
</feature>
<dbReference type="SUPFAM" id="SSF48371">
    <property type="entry name" value="ARM repeat"/>
    <property type="match status" value="1"/>
</dbReference>
<dbReference type="OMA" id="YNLLCSW"/>
<dbReference type="eggNOG" id="KOG1240">
    <property type="taxonomic scope" value="Eukaryota"/>
</dbReference>
<dbReference type="InterPro" id="IPR000719">
    <property type="entry name" value="Prot_kinase_dom"/>
</dbReference>
<feature type="domain" description="Protein kinase" evidence="17">
    <location>
        <begin position="27"/>
        <end position="297"/>
    </location>
</feature>
<evidence type="ECO:0000256" key="4">
    <source>
        <dbReference type="ARBA" id="ARBA00022574"/>
    </source>
</evidence>
<dbReference type="EMBL" id="CR382122">
    <property type="protein sequence ID" value="CAH02453.1"/>
    <property type="molecule type" value="Genomic_DNA"/>
</dbReference>
<comment type="catalytic activity">
    <reaction evidence="13">
        <text>L-threonyl-[protein] + ATP = O-phospho-L-threonyl-[protein] + ADP + H(+)</text>
        <dbReference type="Rhea" id="RHEA:46608"/>
        <dbReference type="Rhea" id="RHEA-COMP:11060"/>
        <dbReference type="Rhea" id="RHEA-COMP:11605"/>
        <dbReference type="ChEBI" id="CHEBI:15378"/>
        <dbReference type="ChEBI" id="CHEBI:30013"/>
        <dbReference type="ChEBI" id="CHEBI:30616"/>
        <dbReference type="ChEBI" id="CHEBI:61977"/>
        <dbReference type="ChEBI" id="CHEBI:456216"/>
        <dbReference type="EC" id="2.7.11.1"/>
    </reaction>
    <physiologicalReaction direction="left-to-right" evidence="13">
        <dbReference type="Rhea" id="RHEA:46609"/>
    </physiologicalReaction>
</comment>
<dbReference type="Gene3D" id="2.130.10.10">
    <property type="entry name" value="YVTN repeat-like/Quinoprotein amine dehydrogenase"/>
    <property type="match status" value="2"/>
</dbReference>
<keyword evidence="11" id="KW-0072">Autophagy</keyword>
<dbReference type="GO" id="GO:0016236">
    <property type="term" value="P:macroautophagy"/>
    <property type="evidence" value="ECO:0007669"/>
    <property type="project" value="InterPro"/>
</dbReference>
<keyword evidence="19" id="KW-1185">Reference proteome</keyword>
<evidence type="ECO:0000256" key="9">
    <source>
        <dbReference type="ARBA" id="ARBA00022777"/>
    </source>
</evidence>
<evidence type="ECO:0000256" key="1">
    <source>
        <dbReference type="ARBA" id="ARBA00004455"/>
    </source>
</evidence>
<evidence type="ECO:0000256" key="12">
    <source>
        <dbReference type="ARBA" id="ARBA00037864"/>
    </source>
</evidence>
<evidence type="ECO:0000256" key="6">
    <source>
        <dbReference type="ARBA" id="ARBA00022737"/>
    </source>
</evidence>
<dbReference type="STRING" id="284590.Q6CVH9"/>
<dbReference type="Pfam" id="PF22956">
    <property type="entry name" value="VPS15-like_hel"/>
    <property type="match status" value="1"/>
</dbReference>
<dbReference type="InterPro" id="IPR011009">
    <property type="entry name" value="Kinase-like_dom_sf"/>
</dbReference>
<dbReference type="InterPro" id="IPR011989">
    <property type="entry name" value="ARM-like"/>
</dbReference>
<dbReference type="SUPFAM" id="SSF50978">
    <property type="entry name" value="WD40 repeat-like"/>
    <property type="match status" value="1"/>
</dbReference>
<dbReference type="SMART" id="SM00320">
    <property type="entry name" value="WD40"/>
    <property type="match status" value="5"/>
</dbReference>
<protein>
    <recommendedName>
        <fullName evidence="2">non-specific serine/threonine protein kinase</fullName>
        <ecNumber evidence="2">2.7.11.1</ecNumber>
    </recommendedName>
</protein>
<organism evidence="18 19">
    <name type="scientific">Kluyveromyces lactis (strain ATCC 8585 / CBS 2359 / DSM 70799 / NBRC 1267 / NRRL Y-1140 / WM37)</name>
    <name type="common">Yeast</name>
    <name type="synonym">Candida sphaerica</name>
    <dbReference type="NCBI Taxonomy" id="284590"/>
    <lineage>
        <taxon>Eukaryota</taxon>
        <taxon>Fungi</taxon>
        <taxon>Dikarya</taxon>
        <taxon>Ascomycota</taxon>
        <taxon>Saccharomycotina</taxon>
        <taxon>Saccharomycetes</taxon>
        <taxon>Saccharomycetales</taxon>
        <taxon>Saccharomycetaceae</taxon>
        <taxon>Kluyveromyces</taxon>
    </lineage>
</organism>
<accession>Q6CVH9</accession>
<dbReference type="Gene3D" id="1.25.10.10">
    <property type="entry name" value="Leucine-rich Repeat Variant"/>
    <property type="match status" value="1"/>
</dbReference>
<keyword evidence="3" id="KW-0723">Serine/threonine-protein kinase</keyword>
<evidence type="ECO:0000256" key="8">
    <source>
        <dbReference type="ARBA" id="ARBA00022753"/>
    </source>
</evidence>
<dbReference type="PROSITE" id="PS00678">
    <property type="entry name" value="WD_REPEATS_1"/>
    <property type="match status" value="1"/>
</dbReference>
<evidence type="ECO:0000256" key="5">
    <source>
        <dbReference type="ARBA" id="ARBA00022679"/>
    </source>
</evidence>
<dbReference type="GO" id="GO:0045324">
    <property type="term" value="P:late endosome to vacuole transport"/>
    <property type="evidence" value="ECO:0007669"/>
    <property type="project" value="InterPro"/>
</dbReference>
<dbReference type="PANTHER" id="PTHR17583:SF0">
    <property type="entry name" value="PHOSPHOINOSITIDE 3-KINASE REGULATORY SUBUNIT 4"/>
    <property type="match status" value="1"/>
</dbReference>
<dbReference type="InterPro" id="IPR021133">
    <property type="entry name" value="HEAT_type_2"/>
</dbReference>
<keyword evidence="10" id="KW-0067">ATP-binding</keyword>
<evidence type="ECO:0000256" key="7">
    <source>
        <dbReference type="ARBA" id="ARBA00022741"/>
    </source>
</evidence>
<dbReference type="Proteomes" id="UP000000598">
    <property type="component" value="Chromosome B"/>
</dbReference>
<dbReference type="SMART" id="SM00220">
    <property type="entry name" value="S_TKc"/>
    <property type="match status" value="1"/>
</dbReference>
<dbReference type="Pfam" id="PF00400">
    <property type="entry name" value="WD40"/>
    <property type="match status" value="1"/>
</dbReference>
<dbReference type="FunFam" id="1.10.510.10:FF:000497">
    <property type="entry name" value="Phosphoinositide 3-kinase regulatory subunit"/>
    <property type="match status" value="1"/>
</dbReference>
<evidence type="ECO:0000313" key="19">
    <source>
        <dbReference type="Proteomes" id="UP000000598"/>
    </source>
</evidence>
<dbReference type="InterPro" id="IPR036322">
    <property type="entry name" value="WD40_repeat_dom_sf"/>
</dbReference>
<dbReference type="PROSITE" id="PS50011">
    <property type="entry name" value="PROTEIN_KINASE_DOM"/>
    <property type="match status" value="1"/>
</dbReference>
<evidence type="ECO:0000313" key="18">
    <source>
        <dbReference type="EMBL" id="CAH02453.1"/>
    </source>
</evidence>
<comment type="catalytic activity">
    <reaction evidence="14">
        <text>L-seryl-[protein] + ATP = O-phospho-L-seryl-[protein] + ADP + H(+)</text>
        <dbReference type="Rhea" id="RHEA:17989"/>
        <dbReference type="Rhea" id="RHEA-COMP:9863"/>
        <dbReference type="Rhea" id="RHEA-COMP:11604"/>
        <dbReference type="ChEBI" id="CHEBI:15378"/>
        <dbReference type="ChEBI" id="CHEBI:29999"/>
        <dbReference type="ChEBI" id="CHEBI:30616"/>
        <dbReference type="ChEBI" id="CHEBI:83421"/>
        <dbReference type="ChEBI" id="CHEBI:456216"/>
        <dbReference type="EC" id="2.7.11.1"/>
    </reaction>
    <physiologicalReaction direction="left-to-right" evidence="14">
        <dbReference type="Rhea" id="RHEA:17990"/>
    </physiologicalReaction>
</comment>
<reference evidence="18 19" key="1">
    <citation type="journal article" date="2004" name="Nature">
        <title>Genome evolution in yeasts.</title>
        <authorList>
            <consortium name="Genolevures"/>
            <person name="Dujon B."/>
            <person name="Sherman D."/>
            <person name="Fischer G."/>
            <person name="Durrens P."/>
            <person name="Casaregola S."/>
            <person name="Lafontaine I."/>
            <person name="de Montigny J."/>
            <person name="Marck C."/>
            <person name="Neuveglise C."/>
            <person name="Talla E."/>
            <person name="Goffard N."/>
            <person name="Frangeul L."/>
            <person name="Aigle M."/>
            <person name="Anthouard V."/>
            <person name="Babour A."/>
            <person name="Barbe V."/>
            <person name="Barnay S."/>
            <person name="Blanchin S."/>
            <person name="Beckerich J.M."/>
            <person name="Beyne E."/>
            <person name="Bleykasten C."/>
            <person name="Boisrame A."/>
            <person name="Boyer J."/>
            <person name="Cattolico L."/>
            <person name="Confanioleri F."/>
            <person name="de Daruvar A."/>
            <person name="Despons L."/>
            <person name="Fabre E."/>
            <person name="Fairhead C."/>
            <person name="Ferry-Dumazet H."/>
            <person name="Groppi A."/>
            <person name="Hantraye F."/>
            <person name="Hennequin C."/>
            <person name="Jauniaux N."/>
            <person name="Joyet P."/>
            <person name="Kachouri R."/>
            <person name="Kerrest A."/>
            <person name="Koszul R."/>
            <person name="Lemaire M."/>
            <person name="Lesur I."/>
            <person name="Ma L."/>
            <person name="Muller H."/>
            <person name="Nicaud J.M."/>
            <person name="Nikolski M."/>
            <person name="Oztas S."/>
            <person name="Ozier-Kalogeropoulos O."/>
            <person name="Pellenz S."/>
            <person name="Potier S."/>
            <person name="Richard G.F."/>
            <person name="Straub M.L."/>
            <person name="Suleau A."/>
            <person name="Swennene D."/>
            <person name="Tekaia F."/>
            <person name="Wesolowski-Louvel M."/>
            <person name="Westhof E."/>
            <person name="Wirth B."/>
            <person name="Zeniou-Meyer M."/>
            <person name="Zivanovic I."/>
            <person name="Bolotin-Fukuhara M."/>
            <person name="Thierry A."/>
            <person name="Bouchier C."/>
            <person name="Caudron B."/>
            <person name="Scarpelli C."/>
            <person name="Gaillardin C."/>
            <person name="Weissenbach J."/>
            <person name="Wincker P."/>
            <person name="Souciet J.L."/>
        </authorList>
    </citation>
    <scope>NUCLEOTIDE SEQUENCE [LARGE SCALE GENOMIC DNA]</scope>
    <source>
        <strain evidence="19">ATCC 8585 / CBS 2359 / DSM 70799 / NBRC 1267 / NRRL Y-1140 / WM37</strain>
    </source>
</reference>
<dbReference type="InterPro" id="IPR055231">
    <property type="entry name" value="2AA_helical"/>
</dbReference>
<name>Q6CVH9_KLULA</name>
<dbReference type="InterPro" id="IPR015943">
    <property type="entry name" value="WD40/YVTN_repeat-like_dom_sf"/>
</dbReference>
<keyword evidence="8" id="KW-0967">Endosome</keyword>
<evidence type="ECO:0000256" key="3">
    <source>
        <dbReference type="ARBA" id="ARBA00022527"/>
    </source>
</evidence>
<dbReference type="InterPro" id="IPR019775">
    <property type="entry name" value="WD40_repeat_CS"/>
</dbReference>
<proteinExistence type="predicted"/>
<dbReference type="PROSITE" id="PS50082">
    <property type="entry name" value="WD_REPEATS_2"/>
    <property type="match status" value="1"/>
</dbReference>
<dbReference type="GO" id="GO:0006623">
    <property type="term" value="P:protein targeting to vacuole"/>
    <property type="evidence" value="ECO:0007669"/>
    <property type="project" value="TreeGrafter"/>
</dbReference>
<dbReference type="InterPro" id="IPR001680">
    <property type="entry name" value="WD40_rpt"/>
</dbReference>
<evidence type="ECO:0000259" key="17">
    <source>
        <dbReference type="PROSITE" id="PS50011"/>
    </source>
</evidence>
<dbReference type="InParanoid" id="Q6CVH9"/>
<dbReference type="GO" id="GO:0034272">
    <property type="term" value="C:phosphatidylinositol 3-kinase complex, class III, type II"/>
    <property type="evidence" value="ECO:0007669"/>
    <property type="project" value="TreeGrafter"/>
</dbReference>
<dbReference type="FunCoup" id="Q6CVH9">
    <property type="interactions" value="928"/>
</dbReference>
<evidence type="ECO:0000256" key="16">
    <source>
        <dbReference type="PROSITE-ProRule" id="PRU00221"/>
    </source>
</evidence>
<dbReference type="GO" id="GO:0034271">
    <property type="term" value="C:phosphatidylinositol 3-kinase complex, class III, type I"/>
    <property type="evidence" value="ECO:0007669"/>
    <property type="project" value="TreeGrafter"/>
</dbReference>
<comment type="subcellular location">
    <subcellularLocation>
        <location evidence="1">Endosome membrane</location>
        <topology evidence="1">Lipid-anchor</topology>
    </subcellularLocation>
    <subcellularLocation>
        <location evidence="12">Golgi apparatus</location>
        <location evidence="12">trans-Golgi network membrane</location>
        <topology evidence="12">Lipid-anchor</topology>
    </subcellularLocation>
</comment>
<sequence>MGAQLSLLAQTAPSIAISSYVDVLDEVHYQSQLNSSRFLKTCKALDPNGEIVVKVFLKPTESYDLKSIHDKIERQSLMLRQLPNVLNYSKILYTDRAGYLIRQHLKTNLYDRLSLRPFLQEIELKFMAFQLLQILADIHMRDITHGDIKTENIMVTSSNWLILTDFSEYIKPKYLPEDNPGEYAFYFDTSQRRTCYLAPERFDTKRYNDETINKLEKEMDLFSLGCCLFELFTEGRPLFNLSQLFKYKNGENEALETIRSEIKDPVLQSLILDMIALNPEDRLSARTLLSKYKVTFFPETFYSFIYEYYRNMVQPAGLSNGNKTTMSLTLEERKRDLDTTVTKIFKDFSKICITGEYPLNKSDLIIDGDELSFVTDTIMINGVGQIKLQKFSTMSGESVQNQSALLFLATLLHCLRNLINPKNKERCLEMILILSQYISDTNKLDRVLPFVMFMVFDENSNVKALAIKVTAQLLLITETIYHTNANVFVDYILPRLNKICQSPQTDGYVRMVLANTLGHFATSAIRFHELPYLLSFQSSKVAEVNQLQNVRRKLLRQFEEITTTLLTAPEPHVKEALLSNILPICHLFGKERTNDIILSHLITYLNDKNSSLRISLIRSITGVSVLLGSVALEQYILPLLTQTLSDSEEAVVISVIQSLISFCKVGLLKSKYFYDIASEIAVLVLHPNFWVREYTMLLLIEMASKLSKPELYCMMYPIIKPFFEFDVEMTWESLLISSKKPVSRNVYNLLCSWTLRSSKSLFWKHLPTKNVNSFGNNTVEFISKNFSVNNYGFQTNFKPSKSHVTSIANIEIPLTTEDKNWIDKIKNVGLSETELWKLAALRPYVFRVSKMLSRKPETQSNEYDDILTERRVFGLPQTVLFDIEAVDSSKEQNTHVILKHITSKDNISGKMKYTSPHILQRPIDMNGSLILTPKSHPVINSSSENVYIQFEPRTPPASAGSGKASLSSGESKFKVTNSYNGHQNSIVEYLRSIDIKPPLKSFREFGESYMESALPFSFTEFNTLKFISSLSDHKPAPVTAVAANNYKPYIVTGSDDGFLKIWDLSKIEKGSTFKPVVNHELGSSIVDITFIANYDVFVVSANDGSINLFKINFKNHITNREIQCIENLRHFTFKEAKEYGTSLSYTNDDSKPWIITVTNHGRIVMLDIRDMSVVHQIVISPVYGSVSTSSVSSDGHWLLCGTTHGALLLWNLTFKILVKSWCFGDESPIRKVILFQKDSRKNEYSAIVTGGSSKCLFTIWNLTRLQVEEVVSSSNMDTSIDYLVPKPFKRGTKLNQTAILKNDYVCEYIYRQGNVYYADGLTSEIYRYNIRNRSNVSLLSTKSDSDKSNATKLTLNCWLTTVGKTWDHNIQDRVTYYHTDLINCMTFGCLQSAAALVSADNSGMIHLYMLQK</sequence>
<dbReference type="Gene3D" id="1.10.510.10">
    <property type="entry name" value="Transferase(Phosphotransferase) domain 1"/>
    <property type="match status" value="1"/>
</dbReference>
<gene>
    <name evidence="18" type="ORF">KLLA0_B11924g</name>
</gene>